<dbReference type="PANTHER" id="PTHR35132:SF1">
    <property type="entry name" value="SERINE_ARGININE REPETITIVE MATRIX-LIKE PROTEIN"/>
    <property type="match status" value="1"/>
</dbReference>
<feature type="compositionally biased region" description="Low complexity" evidence="1">
    <location>
        <begin position="53"/>
        <end position="66"/>
    </location>
</feature>
<dbReference type="EMBL" id="PQIB02000014">
    <property type="protein sequence ID" value="RLM68941.1"/>
    <property type="molecule type" value="Genomic_DNA"/>
</dbReference>
<dbReference type="OrthoDB" id="691066at2759"/>
<gene>
    <name evidence="2" type="ORF">C2845_PM17G09370</name>
</gene>
<feature type="compositionally biased region" description="Gly residues" evidence="1">
    <location>
        <begin position="143"/>
        <end position="152"/>
    </location>
</feature>
<dbReference type="STRING" id="4540.A0A3L6Q1E3"/>
<dbReference type="AlphaFoldDB" id="A0A3L6Q1E3"/>
<feature type="compositionally biased region" description="Basic and acidic residues" evidence="1">
    <location>
        <begin position="112"/>
        <end position="135"/>
    </location>
</feature>
<accession>A0A3L6Q1E3</accession>
<feature type="compositionally biased region" description="Low complexity" evidence="1">
    <location>
        <begin position="92"/>
        <end position="110"/>
    </location>
</feature>
<proteinExistence type="predicted"/>
<evidence type="ECO:0008006" key="4">
    <source>
        <dbReference type="Google" id="ProtNLM"/>
    </source>
</evidence>
<dbReference type="Proteomes" id="UP000275267">
    <property type="component" value="Unassembled WGS sequence"/>
</dbReference>
<protein>
    <recommendedName>
        <fullName evidence="4">Translation initiation factor IF-2-like</fullName>
    </recommendedName>
</protein>
<dbReference type="PANTHER" id="PTHR35132">
    <property type="entry name" value="SERINE/ARGININE REPETITIVE MATRIX-LIKE PROTEIN"/>
    <property type="match status" value="1"/>
</dbReference>
<keyword evidence="3" id="KW-1185">Reference proteome</keyword>
<feature type="region of interest" description="Disordered" evidence="1">
    <location>
        <begin position="1"/>
        <end position="220"/>
    </location>
</feature>
<organism evidence="2 3">
    <name type="scientific">Panicum miliaceum</name>
    <name type="common">Proso millet</name>
    <name type="synonym">Broomcorn millet</name>
    <dbReference type="NCBI Taxonomy" id="4540"/>
    <lineage>
        <taxon>Eukaryota</taxon>
        <taxon>Viridiplantae</taxon>
        <taxon>Streptophyta</taxon>
        <taxon>Embryophyta</taxon>
        <taxon>Tracheophyta</taxon>
        <taxon>Spermatophyta</taxon>
        <taxon>Magnoliopsida</taxon>
        <taxon>Liliopsida</taxon>
        <taxon>Poales</taxon>
        <taxon>Poaceae</taxon>
        <taxon>PACMAD clade</taxon>
        <taxon>Panicoideae</taxon>
        <taxon>Panicodae</taxon>
        <taxon>Paniceae</taxon>
        <taxon>Panicinae</taxon>
        <taxon>Panicum</taxon>
        <taxon>Panicum sect. Panicum</taxon>
    </lineage>
</organism>
<evidence type="ECO:0000313" key="3">
    <source>
        <dbReference type="Proteomes" id="UP000275267"/>
    </source>
</evidence>
<reference evidence="3" key="1">
    <citation type="journal article" date="2019" name="Nat. Commun.">
        <title>The genome of broomcorn millet.</title>
        <authorList>
            <person name="Zou C."/>
            <person name="Miki D."/>
            <person name="Li D."/>
            <person name="Tang Q."/>
            <person name="Xiao L."/>
            <person name="Rajput S."/>
            <person name="Deng P."/>
            <person name="Jia W."/>
            <person name="Huang R."/>
            <person name="Zhang M."/>
            <person name="Sun Y."/>
            <person name="Hu J."/>
            <person name="Fu X."/>
            <person name="Schnable P.S."/>
            <person name="Li F."/>
            <person name="Zhang H."/>
            <person name="Feng B."/>
            <person name="Zhu X."/>
            <person name="Liu R."/>
            <person name="Schnable J.C."/>
            <person name="Zhu J.-K."/>
            <person name="Zhang H."/>
        </authorList>
    </citation>
    <scope>NUCLEOTIDE SEQUENCE [LARGE SCALE GENOMIC DNA]</scope>
</reference>
<sequence>MDAAEARRSSASSSPEFEFWPLHPNPAASPSCADELFAGGVLLPLPVLPPKPASSHAGRRSGSGSSQGVPASEPEPETEVAEASILATVALPTASITSPAPPATASTGGSKRWTDIFSKKTAEDKEKEKRKDGAGSRKQAAHGVGGGGGAGVGSELNINIWPFSRSRSAGGGGSGSSKPRPPARKVSSAPCSRSNSRGEAAGAPPRRWAASPGRAGVPVGRSSPVWQIRRPAAKHAPAPSASELPFVERRAPAPQAHKAKPGAATAAGRKPGLGGGVRGLNLSVNSCIGYRHQVSCRRADVGAARGPGGGGLFGIKGFFSKKVH</sequence>
<evidence type="ECO:0000256" key="1">
    <source>
        <dbReference type="SAM" id="MobiDB-lite"/>
    </source>
</evidence>
<evidence type="ECO:0000313" key="2">
    <source>
        <dbReference type="EMBL" id="RLM68941.1"/>
    </source>
</evidence>
<name>A0A3L6Q1E3_PANMI</name>
<comment type="caution">
    <text evidence="2">The sequence shown here is derived from an EMBL/GenBank/DDBJ whole genome shotgun (WGS) entry which is preliminary data.</text>
</comment>